<dbReference type="RefSeq" id="WP_126981081.1">
    <property type="nucleotide sequence ID" value="NZ_CAWUGC010000010.1"/>
</dbReference>
<protein>
    <recommendedName>
        <fullName evidence="6">NAD kinase</fullName>
        <ecNumber evidence="6">2.7.1.23</ecNumber>
    </recommendedName>
    <alternativeName>
        <fullName evidence="6">ATP-dependent NAD kinase</fullName>
    </alternativeName>
</protein>
<dbReference type="Pfam" id="PF20143">
    <property type="entry name" value="NAD_kinase_C"/>
    <property type="match status" value="1"/>
</dbReference>
<evidence type="ECO:0000256" key="4">
    <source>
        <dbReference type="ARBA" id="ARBA00023027"/>
    </source>
</evidence>
<feature type="binding site" evidence="6">
    <location>
        <begin position="148"/>
        <end position="149"/>
    </location>
    <ligand>
        <name>NAD(+)</name>
        <dbReference type="ChEBI" id="CHEBI:57540"/>
    </ligand>
</feature>
<comment type="cofactor">
    <cofactor evidence="6">
        <name>a divalent metal cation</name>
        <dbReference type="ChEBI" id="CHEBI:60240"/>
    </cofactor>
</comment>
<dbReference type="GO" id="GO:0005737">
    <property type="term" value="C:cytoplasm"/>
    <property type="evidence" value="ECO:0007669"/>
    <property type="project" value="UniProtKB-SubCell"/>
</dbReference>
<dbReference type="Proteomes" id="UP000286947">
    <property type="component" value="Unassembled WGS sequence"/>
</dbReference>
<keyword evidence="1 6" id="KW-0808">Transferase</keyword>
<comment type="caution">
    <text evidence="7">The sequence shown here is derived from an EMBL/GenBank/DDBJ whole genome shotgun (WGS) entry which is preliminary data.</text>
</comment>
<keyword evidence="6" id="KW-0067">ATP-binding</keyword>
<dbReference type="EMBL" id="PQSP01000012">
    <property type="protein sequence ID" value="RUS65466.1"/>
    <property type="molecule type" value="Genomic_DNA"/>
</dbReference>
<comment type="similarity">
    <text evidence="6">Belongs to the NAD kinase family.</text>
</comment>
<evidence type="ECO:0000313" key="8">
    <source>
        <dbReference type="Proteomes" id="UP000286947"/>
    </source>
</evidence>
<keyword evidence="8" id="KW-1185">Reference proteome</keyword>
<dbReference type="PANTHER" id="PTHR20275:SF0">
    <property type="entry name" value="NAD KINASE"/>
    <property type="match status" value="1"/>
</dbReference>
<evidence type="ECO:0000256" key="5">
    <source>
        <dbReference type="ARBA" id="ARBA00047925"/>
    </source>
</evidence>
<feature type="active site" description="Proton acceptor" evidence="6">
    <location>
        <position position="74"/>
    </location>
</feature>
<name>A0A433S9P9_9BURK</name>
<keyword evidence="3 6" id="KW-0521">NADP</keyword>
<feature type="binding site" evidence="6">
    <location>
        <position position="213"/>
    </location>
    <ligand>
        <name>NAD(+)</name>
        <dbReference type="ChEBI" id="CHEBI:57540"/>
    </ligand>
</feature>
<dbReference type="NCBIfam" id="NF002561">
    <property type="entry name" value="PRK02155.1"/>
    <property type="match status" value="1"/>
</dbReference>
<dbReference type="PANTHER" id="PTHR20275">
    <property type="entry name" value="NAD KINASE"/>
    <property type="match status" value="1"/>
</dbReference>
<accession>A0A433S9P9</accession>
<dbReference type="EC" id="2.7.1.23" evidence="6"/>
<dbReference type="InterPro" id="IPR017437">
    <property type="entry name" value="ATP-NAD_kinase_PpnK-typ_C"/>
</dbReference>
<reference evidence="7 8" key="1">
    <citation type="submission" date="2018-01" db="EMBL/GenBank/DDBJ databases">
        <title>Saezia sanguinis gen. nov., sp. nov., in the order Burkholderiales isolated from human blood.</title>
        <authorList>
            <person name="Medina-Pascual M.J."/>
            <person name="Valdezate S."/>
            <person name="Monzon S."/>
            <person name="Cuesta I."/>
            <person name="Carrasco G."/>
            <person name="Villalon P."/>
            <person name="Saez-Nieto J.A."/>
        </authorList>
    </citation>
    <scope>NUCLEOTIDE SEQUENCE [LARGE SCALE GENOMIC DNA]</scope>
    <source>
        <strain evidence="7 8">CNM695-12</strain>
    </source>
</reference>
<keyword evidence="2 6" id="KW-0418">Kinase</keyword>
<dbReference type="GO" id="GO:0003951">
    <property type="term" value="F:NAD+ kinase activity"/>
    <property type="evidence" value="ECO:0007669"/>
    <property type="project" value="UniProtKB-UniRule"/>
</dbReference>
<proteinExistence type="inferred from homology"/>
<dbReference type="InterPro" id="IPR016064">
    <property type="entry name" value="NAD/diacylglycerol_kinase_sf"/>
</dbReference>
<dbReference type="Gene3D" id="3.40.50.10330">
    <property type="entry name" value="Probable inorganic polyphosphate/atp-NAD kinase, domain 1"/>
    <property type="match status" value="1"/>
</dbReference>
<dbReference type="GO" id="GO:0006741">
    <property type="term" value="P:NADP+ biosynthetic process"/>
    <property type="evidence" value="ECO:0007669"/>
    <property type="project" value="UniProtKB-UniRule"/>
</dbReference>
<dbReference type="InterPro" id="IPR002504">
    <property type="entry name" value="NADK"/>
</dbReference>
<keyword evidence="6" id="KW-0963">Cytoplasm</keyword>
<dbReference type="GO" id="GO:0005524">
    <property type="term" value="F:ATP binding"/>
    <property type="evidence" value="ECO:0007669"/>
    <property type="project" value="UniProtKB-KW"/>
</dbReference>
<organism evidence="7 8">
    <name type="scientific">Saezia sanguinis</name>
    <dbReference type="NCBI Taxonomy" id="1965230"/>
    <lineage>
        <taxon>Bacteria</taxon>
        <taxon>Pseudomonadati</taxon>
        <taxon>Pseudomonadota</taxon>
        <taxon>Betaproteobacteria</taxon>
        <taxon>Burkholderiales</taxon>
        <taxon>Saeziaceae</taxon>
        <taxon>Saezia</taxon>
    </lineage>
</organism>
<gene>
    <name evidence="7" type="primary">nadK_2</name>
    <name evidence="6" type="synonym">nadK</name>
    <name evidence="7" type="ORF">CUZ56_02923</name>
</gene>
<evidence type="ECO:0000256" key="2">
    <source>
        <dbReference type="ARBA" id="ARBA00022777"/>
    </source>
</evidence>
<dbReference type="Gene3D" id="2.60.200.30">
    <property type="entry name" value="Probable inorganic polyphosphate/atp-NAD kinase, domain 2"/>
    <property type="match status" value="1"/>
</dbReference>
<keyword evidence="6" id="KW-0547">Nucleotide-binding</keyword>
<dbReference type="GO" id="GO:0051287">
    <property type="term" value="F:NAD binding"/>
    <property type="evidence" value="ECO:0007669"/>
    <property type="project" value="UniProtKB-ARBA"/>
</dbReference>
<dbReference type="GO" id="GO:0046872">
    <property type="term" value="F:metal ion binding"/>
    <property type="evidence" value="ECO:0007669"/>
    <property type="project" value="UniProtKB-UniRule"/>
</dbReference>
<evidence type="ECO:0000313" key="7">
    <source>
        <dbReference type="EMBL" id="RUS65466.1"/>
    </source>
</evidence>
<dbReference type="Pfam" id="PF01513">
    <property type="entry name" value="NAD_kinase"/>
    <property type="match status" value="1"/>
</dbReference>
<evidence type="ECO:0000256" key="1">
    <source>
        <dbReference type="ARBA" id="ARBA00022679"/>
    </source>
</evidence>
<comment type="caution">
    <text evidence="6">Lacks conserved residue(s) required for the propagation of feature annotation.</text>
</comment>
<dbReference type="SUPFAM" id="SSF111331">
    <property type="entry name" value="NAD kinase/diacylglycerol kinase-like"/>
    <property type="match status" value="1"/>
</dbReference>
<feature type="binding site" evidence="6">
    <location>
        <position position="178"/>
    </location>
    <ligand>
        <name>NAD(+)</name>
        <dbReference type="ChEBI" id="CHEBI:57540"/>
    </ligand>
</feature>
<keyword evidence="4 6" id="KW-0520">NAD</keyword>
<dbReference type="GO" id="GO:0019674">
    <property type="term" value="P:NAD+ metabolic process"/>
    <property type="evidence" value="ECO:0007669"/>
    <property type="project" value="InterPro"/>
</dbReference>
<comment type="function">
    <text evidence="6">Involved in the regulation of the intracellular balance of NAD and NADP, and is a key enzyme in the biosynthesis of NADP. Catalyzes specifically the phosphorylation on 2'-hydroxyl of the adenosine moiety of NAD to yield NADP.</text>
</comment>
<sequence length="292" mass="31535">METHFQHIALVGKYQSQSSRELLASIAQLVTGLGAHVVIEAQSAIDAGLEKKFPSLSMEQIGPQCDLVIVVGGDGTMLGVARSLAAYNMPLVGINKGRLGFITDISPSAYEEALRQILSGNYTEDKRSMISAQVWRQGEPIFSALALNEVVINRGSTSGMVDVSVEVNDHFVTNLWADGVIVSTPTGSTAYALSVGGPILYPGIQGWILAPIAPHTLSNRPIVLPDDGIVTLELVAGRESSATFDTQSLANLQLGDQVILTAADQRVRFLHPLDWSYYETLRNKLRWYAGNN</sequence>
<dbReference type="AlphaFoldDB" id="A0A433S9P9"/>
<dbReference type="HAMAP" id="MF_00361">
    <property type="entry name" value="NAD_kinase"/>
    <property type="match status" value="1"/>
</dbReference>
<comment type="catalytic activity">
    <reaction evidence="5 6">
        <text>NAD(+) + ATP = ADP + NADP(+) + H(+)</text>
        <dbReference type="Rhea" id="RHEA:18629"/>
        <dbReference type="ChEBI" id="CHEBI:15378"/>
        <dbReference type="ChEBI" id="CHEBI:30616"/>
        <dbReference type="ChEBI" id="CHEBI:57540"/>
        <dbReference type="ChEBI" id="CHEBI:58349"/>
        <dbReference type="ChEBI" id="CHEBI:456216"/>
        <dbReference type="EC" id="2.7.1.23"/>
    </reaction>
</comment>
<evidence type="ECO:0000256" key="3">
    <source>
        <dbReference type="ARBA" id="ARBA00022857"/>
    </source>
</evidence>
<feature type="binding site" evidence="6">
    <location>
        <position position="247"/>
    </location>
    <ligand>
        <name>NAD(+)</name>
        <dbReference type="ChEBI" id="CHEBI:57540"/>
    </ligand>
</feature>
<evidence type="ECO:0000256" key="6">
    <source>
        <dbReference type="HAMAP-Rule" id="MF_00361"/>
    </source>
</evidence>
<feature type="binding site" evidence="6">
    <location>
        <begin position="189"/>
        <end position="194"/>
    </location>
    <ligand>
        <name>NAD(+)</name>
        <dbReference type="ChEBI" id="CHEBI:57540"/>
    </ligand>
</feature>
<dbReference type="InterPro" id="IPR017438">
    <property type="entry name" value="ATP-NAD_kinase_N"/>
</dbReference>
<dbReference type="OrthoDB" id="9774737at2"/>
<comment type="subcellular location">
    <subcellularLocation>
        <location evidence="6">Cytoplasm</location>
    </subcellularLocation>
</comment>
<feature type="binding site" evidence="6">
    <location>
        <begin position="74"/>
        <end position="75"/>
    </location>
    <ligand>
        <name>NAD(+)</name>
        <dbReference type="ChEBI" id="CHEBI:57540"/>
    </ligand>
</feature>